<dbReference type="Gene3D" id="3.40.50.300">
    <property type="entry name" value="P-loop containing nucleotide triphosphate hydrolases"/>
    <property type="match status" value="1"/>
</dbReference>
<dbReference type="AlphaFoldDB" id="A0A6J6SK48"/>
<evidence type="ECO:0000313" key="3">
    <source>
        <dbReference type="EMBL" id="CAB4902380.1"/>
    </source>
</evidence>
<organism evidence="2">
    <name type="scientific">freshwater metagenome</name>
    <dbReference type="NCBI Taxonomy" id="449393"/>
    <lineage>
        <taxon>unclassified sequences</taxon>
        <taxon>metagenomes</taxon>
        <taxon>ecological metagenomes</taxon>
    </lineage>
</organism>
<dbReference type="CDD" id="cd02035">
    <property type="entry name" value="ArsA"/>
    <property type="match status" value="1"/>
</dbReference>
<dbReference type="GO" id="GO:0005524">
    <property type="term" value="F:ATP binding"/>
    <property type="evidence" value="ECO:0007669"/>
    <property type="project" value="InterPro"/>
</dbReference>
<dbReference type="PANTHER" id="PTHR10803:SF26">
    <property type="entry name" value="ANION TRANSPORTER ATPASE-RELATED"/>
    <property type="match status" value="1"/>
</dbReference>
<name>A0A6J6SK48_9ZZZZ</name>
<feature type="domain" description="ArsA/GET3 Anion-transporting ATPase-like" evidence="1">
    <location>
        <begin position="12"/>
        <end position="280"/>
    </location>
</feature>
<accession>A0A6J6SK48</accession>
<dbReference type="InterPro" id="IPR025723">
    <property type="entry name" value="ArsA/GET3_ATPase-like"/>
</dbReference>
<dbReference type="Pfam" id="PF02374">
    <property type="entry name" value="ArsA_ATPase"/>
    <property type="match status" value="1"/>
</dbReference>
<dbReference type="EMBL" id="CAEZYU010000020">
    <property type="protein sequence ID" value="CAB4735264.1"/>
    <property type="molecule type" value="Genomic_DNA"/>
</dbReference>
<dbReference type="InterPro" id="IPR027417">
    <property type="entry name" value="P-loop_NTPase"/>
</dbReference>
<dbReference type="SUPFAM" id="SSF52540">
    <property type="entry name" value="P-loop containing nucleoside triphosphate hydrolases"/>
    <property type="match status" value="1"/>
</dbReference>
<reference evidence="2" key="1">
    <citation type="submission" date="2020-05" db="EMBL/GenBank/DDBJ databases">
        <authorList>
            <person name="Chiriac C."/>
            <person name="Salcher M."/>
            <person name="Ghai R."/>
            <person name="Kavagutti S V."/>
        </authorList>
    </citation>
    <scope>NUCLEOTIDE SEQUENCE</scope>
</reference>
<dbReference type="EMBL" id="CAFBMG010000060">
    <property type="protein sequence ID" value="CAB4902380.1"/>
    <property type="molecule type" value="Genomic_DNA"/>
</dbReference>
<gene>
    <name evidence="2" type="ORF">UFOPK2766_00637</name>
    <name evidence="3" type="ORF">UFOPK3519_00906</name>
</gene>
<dbReference type="InterPro" id="IPR016300">
    <property type="entry name" value="ATPase_ArsA/GET3"/>
</dbReference>
<protein>
    <submittedName>
        <fullName evidence="2">Unannotated protein</fullName>
    </submittedName>
</protein>
<dbReference type="GO" id="GO:0016887">
    <property type="term" value="F:ATP hydrolysis activity"/>
    <property type="evidence" value="ECO:0007669"/>
    <property type="project" value="InterPro"/>
</dbReference>
<proteinExistence type="predicted"/>
<sequence length="371" mass="39543">MSLESVVAQSHVIVCCGSGGVGKTTTAAVIALHAALQGRKTVVVTIDPARRLADALGLAGLTNEPAQIPGLPEGSGQMWAMMLDTKATFDGLVLRYATDANQTAAILNNSFYRNISGSLSGTQEYMAAEKLYELAIESDYDLVVVDTPPTRNALDFLEAPKRLAKFLDHRLYKVLMLPTRGIVKAVNVAAQTLLRSISKVVGAEVIADAIAFFGAFEGMEEGFKERAGKVDDLLSEPSTAFILIASPHADTMAEAKFFASRLKELKITVRALIVNRMQPNFSSTTQDGSTQAPAETLAARLEGTALGDQYRCLADARHLALGEQKHLVGLAAELAPAPVVQVAVQSFEVSNMATLQMLGEAMFATEVTSQA</sequence>
<evidence type="ECO:0000313" key="2">
    <source>
        <dbReference type="EMBL" id="CAB4735264.1"/>
    </source>
</evidence>
<evidence type="ECO:0000259" key="1">
    <source>
        <dbReference type="Pfam" id="PF02374"/>
    </source>
</evidence>
<dbReference type="PANTHER" id="PTHR10803">
    <property type="entry name" value="ARSENICAL PUMP-DRIVING ATPASE ARSENITE-TRANSLOCATING ATPASE"/>
    <property type="match status" value="1"/>
</dbReference>